<name>A0ABQ5GNK7_9ASTR</name>
<protein>
    <recommendedName>
        <fullName evidence="3">Tubulin-specific chaperone A</fullName>
    </recommendedName>
</protein>
<accession>A0ABQ5GNK7</accession>
<organism evidence="1 2">
    <name type="scientific">Tanacetum coccineum</name>
    <dbReference type="NCBI Taxonomy" id="301880"/>
    <lineage>
        <taxon>Eukaryota</taxon>
        <taxon>Viridiplantae</taxon>
        <taxon>Streptophyta</taxon>
        <taxon>Embryophyta</taxon>
        <taxon>Tracheophyta</taxon>
        <taxon>Spermatophyta</taxon>
        <taxon>Magnoliopsida</taxon>
        <taxon>eudicotyledons</taxon>
        <taxon>Gunneridae</taxon>
        <taxon>Pentapetalae</taxon>
        <taxon>asterids</taxon>
        <taxon>campanulids</taxon>
        <taxon>Asterales</taxon>
        <taxon>Asteraceae</taxon>
        <taxon>Asteroideae</taxon>
        <taxon>Anthemideae</taxon>
        <taxon>Anthemidinae</taxon>
        <taxon>Tanacetum</taxon>
    </lineage>
</organism>
<comment type="caution">
    <text evidence="1">The sequence shown here is derived from an EMBL/GenBank/DDBJ whole genome shotgun (WGS) entry which is preliminary data.</text>
</comment>
<reference evidence="1" key="2">
    <citation type="submission" date="2022-01" db="EMBL/GenBank/DDBJ databases">
        <authorList>
            <person name="Yamashiro T."/>
            <person name="Shiraishi A."/>
            <person name="Satake H."/>
            <person name="Nakayama K."/>
        </authorList>
    </citation>
    <scope>NUCLEOTIDE SEQUENCE</scope>
</reference>
<proteinExistence type="predicted"/>
<keyword evidence="2" id="KW-1185">Reference proteome</keyword>
<dbReference type="EMBL" id="BQNB010018674">
    <property type="protein sequence ID" value="GJT77020.1"/>
    <property type="molecule type" value="Genomic_DNA"/>
</dbReference>
<evidence type="ECO:0000313" key="1">
    <source>
        <dbReference type="EMBL" id="GJT77020.1"/>
    </source>
</evidence>
<reference evidence="1" key="1">
    <citation type="journal article" date="2022" name="Int. J. Mol. Sci.">
        <title>Draft Genome of Tanacetum Coccineum: Genomic Comparison of Closely Related Tanacetum-Family Plants.</title>
        <authorList>
            <person name="Yamashiro T."/>
            <person name="Shiraishi A."/>
            <person name="Nakayama K."/>
            <person name="Satake H."/>
        </authorList>
    </citation>
    <scope>NUCLEOTIDE SEQUENCE</scope>
</reference>
<evidence type="ECO:0000313" key="2">
    <source>
        <dbReference type="Proteomes" id="UP001151760"/>
    </source>
</evidence>
<sequence>MLTQATAPKALQQERGMHKELVEKFNKQAKKVSRLSQIIEEPHKYFCRLSSSDDKSSDPPERLQFIRATAEQFELYDESSKQLREDTKNTLDLLDSTKRSMAQLQNFLEELDTGCD</sequence>
<evidence type="ECO:0008006" key="3">
    <source>
        <dbReference type="Google" id="ProtNLM"/>
    </source>
</evidence>
<dbReference type="Proteomes" id="UP001151760">
    <property type="component" value="Unassembled WGS sequence"/>
</dbReference>
<gene>
    <name evidence="1" type="ORF">Tco_1043745</name>
</gene>